<dbReference type="KEGG" id="ccn:H924_10885"/>
<feature type="chain" id="PRO_5004017860" evidence="3">
    <location>
        <begin position="30"/>
        <end position="867"/>
    </location>
</feature>
<dbReference type="EMBL" id="CP004354">
    <property type="protein sequence ID" value="AGG67605.1"/>
    <property type="molecule type" value="Genomic_DNA"/>
</dbReference>
<dbReference type="SUPFAM" id="SSF56219">
    <property type="entry name" value="DNase I-like"/>
    <property type="match status" value="1"/>
</dbReference>
<accession>M1UGY9</accession>
<evidence type="ECO:0000313" key="5">
    <source>
        <dbReference type="EMBL" id="AGG67605.1"/>
    </source>
</evidence>
<dbReference type="SUPFAM" id="SSF74853">
    <property type="entry name" value="Lamin A/C globular tail domain"/>
    <property type="match status" value="1"/>
</dbReference>
<organism evidence="5 6">
    <name type="scientific">Corynebacterium callunae DSM 20147</name>
    <dbReference type="NCBI Taxonomy" id="1121353"/>
    <lineage>
        <taxon>Bacteria</taxon>
        <taxon>Bacillati</taxon>
        <taxon>Actinomycetota</taxon>
        <taxon>Actinomycetes</taxon>
        <taxon>Mycobacteriales</taxon>
        <taxon>Corynebacteriaceae</taxon>
        <taxon>Corynebacterium</taxon>
    </lineage>
</organism>
<gene>
    <name evidence="5" type="ORF">H924_10885</name>
</gene>
<evidence type="ECO:0000256" key="3">
    <source>
        <dbReference type="SAM" id="SignalP"/>
    </source>
</evidence>
<feature type="compositionally biased region" description="Acidic residues" evidence="1">
    <location>
        <begin position="827"/>
        <end position="837"/>
    </location>
</feature>
<keyword evidence="2" id="KW-1133">Transmembrane helix</keyword>
<dbReference type="InterPro" id="IPR001322">
    <property type="entry name" value="Lamin_tail_dom"/>
</dbReference>
<evidence type="ECO:0000259" key="4">
    <source>
        <dbReference type="PROSITE" id="PS51841"/>
    </source>
</evidence>
<dbReference type="InterPro" id="IPR047971">
    <property type="entry name" value="ExeM-like"/>
</dbReference>
<dbReference type="CDD" id="cd10283">
    <property type="entry name" value="MnuA_DNase1-like"/>
    <property type="match status" value="1"/>
</dbReference>
<dbReference type="RefSeq" id="WP_015652031.1">
    <property type="nucleotide sequence ID" value="NC_020506.1"/>
</dbReference>
<reference evidence="5 6" key="1">
    <citation type="submission" date="2013-02" db="EMBL/GenBank/DDBJ databases">
        <title>The complete genome sequence of Corynebacterium callunae DSM 20147.</title>
        <authorList>
            <person name="Ruckert C."/>
            <person name="Albersmeier A."/>
            <person name="Kalinowski J."/>
        </authorList>
    </citation>
    <scope>NUCLEOTIDE SEQUENCE [LARGE SCALE GENOMIC DNA]</scope>
    <source>
        <strain evidence="5 6">DSM 20147</strain>
    </source>
</reference>
<dbReference type="STRING" id="1121353.H924_10885"/>
<keyword evidence="6" id="KW-1185">Reference proteome</keyword>
<dbReference type="InterPro" id="IPR036691">
    <property type="entry name" value="Endo/exonu/phosph_ase_sf"/>
</dbReference>
<dbReference type="eggNOG" id="COG2374">
    <property type="taxonomic scope" value="Bacteria"/>
</dbReference>
<feature type="transmembrane region" description="Helical" evidence="2">
    <location>
        <begin position="847"/>
        <end position="865"/>
    </location>
</feature>
<feature type="region of interest" description="Disordered" evidence="1">
    <location>
        <begin position="820"/>
        <end position="842"/>
    </location>
</feature>
<feature type="compositionally biased region" description="Polar residues" evidence="1">
    <location>
        <begin position="184"/>
        <end position="197"/>
    </location>
</feature>
<keyword evidence="3" id="KW-0732">Signal</keyword>
<dbReference type="InterPro" id="IPR036415">
    <property type="entry name" value="Lamin_tail_dom_sf"/>
</dbReference>
<dbReference type="Proteomes" id="UP000011760">
    <property type="component" value="Chromosome"/>
</dbReference>
<dbReference type="PANTHER" id="PTHR42834">
    <property type="entry name" value="ENDONUCLEASE/EXONUCLEASE/PHOSPHATASE FAMILY PROTEIN (AFU_ORTHOLOGUE AFUA_3G09210)"/>
    <property type="match status" value="1"/>
</dbReference>
<dbReference type="PANTHER" id="PTHR42834:SF1">
    <property type="entry name" value="ENDONUCLEASE_EXONUCLEASE_PHOSPHATASE FAMILY PROTEIN (AFU_ORTHOLOGUE AFUA_3G09210)"/>
    <property type="match status" value="1"/>
</dbReference>
<proteinExistence type="predicted"/>
<dbReference type="PATRIC" id="fig|1121353.3.peg.2222"/>
<evidence type="ECO:0000256" key="1">
    <source>
        <dbReference type="SAM" id="MobiDB-lite"/>
    </source>
</evidence>
<feature type="region of interest" description="Disordered" evidence="1">
    <location>
        <begin position="184"/>
        <end position="206"/>
    </location>
</feature>
<dbReference type="InterPro" id="IPR005135">
    <property type="entry name" value="Endo/exonuclease/phosphatase"/>
</dbReference>
<dbReference type="eggNOG" id="COG1749">
    <property type="taxonomic scope" value="Bacteria"/>
</dbReference>
<dbReference type="CDD" id="cd04486">
    <property type="entry name" value="YhcR_OBF_like"/>
    <property type="match status" value="1"/>
</dbReference>
<dbReference type="HOGENOM" id="CLU_006338_2_0_11"/>
<dbReference type="OrthoDB" id="1016457at2"/>
<keyword evidence="2" id="KW-0472">Membrane</keyword>
<dbReference type="PROSITE" id="PS51841">
    <property type="entry name" value="LTD"/>
    <property type="match status" value="1"/>
</dbReference>
<evidence type="ECO:0000313" key="6">
    <source>
        <dbReference type="Proteomes" id="UP000011760"/>
    </source>
</evidence>
<name>M1UGY9_9CORY</name>
<dbReference type="Pfam" id="PF00932">
    <property type="entry name" value="LTD"/>
    <property type="match status" value="1"/>
</dbReference>
<dbReference type="Gene3D" id="3.60.10.10">
    <property type="entry name" value="Endonuclease/exonuclease/phosphatase"/>
    <property type="match status" value="1"/>
</dbReference>
<feature type="domain" description="LTD" evidence="4">
    <location>
        <begin position="29"/>
        <end position="148"/>
    </location>
</feature>
<dbReference type="AlphaFoldDB" id="M1UGY9"/>
<dbReference type="NCBIfam" id="NF033681">
    <property type="entry name" value="ExeM_NucH_DNase"/>
    <property type="match status" value="1"/>
</dbReference>
<feature type="signal peptide" evidence="3">
    <location>
        <begin position="1"/>
        <end position="29"/>
    </location>
</feature>
<sequence length="867" mass="90445">MTRISARTLALALAGATAASLAVVPQATAAPSNTLPVINEVYGGGGNNGSVYSNDFIELYNPTATAVSLDGWSVSYYSSSGNLGGTTTLSGSIAPGSYYLIQQSAGANATGALPTPDATGTLTMSGTNGAVELKNGSGEVVDLIGFGSANKFEGAATAATSNPVSAQRITAGVDTDNNFVDFQVATPTPTASGTTQNPEDPEDPEDPVVPGTITPIAEIQGTGAETPLAGQLVTTEGVVTAVYAEGGFNGYYLQTAGTGTAEKTAGQASDGIFVYVGSNGSYPAVGDSLTVTGTAAEYYGMTQLSGTTFAPAAAPLAPVTPLALDTVPAGDDIREAYEGMLLQPTGAHTVTNNYGLNTYGEIALAPGTEPLYQATDVVAPGQAAIDYEAANAAKEITLDDGRSGNYTRGDKTIPMPWIVQDGGSTVKAIRAGDQVDFQAPVIFDSRYDLWKFQPTTPVTGNATAAQLPITWEDSRATELASIDAVAGEYHIASFNVLNYFTSLGMNEEGCEAYTDINGTPVTANNCDVRGAYTAEALADQQSKIVDAINRLDVDVLGLEEIENTATVTGDITRRDEALNTLVDALNAAAGTERWAAVESPTQLGTDEDYIRVAFIYDKTTVKPVGESRIFDDPAFTGTARQPLAQEFQPLDETKESFVGVVNHFKSKGSVANGDADTGDGQGNNANIRVAQAQALIDHLENQDDWASKPVFILGDTNSYSKEASMTTLYGAGFSNIAEQFNAGQSYQFDGRIGSLDHALGNAEAMDNVVDAEVWDINADESIAFEYSRRLNNTTDVFAADPFRSSDHDPIKVGFNLESVDAPVVPGDDSDDSDDEDNATGSSPSRTVWAVIAAILAAIGFALPFLKF</sequence>
<protein>
    <submittedName>
        <fullName evidence="5">Extracellular nuclease</fullName>
    </submittedName>
</protein>
<evidence type="ECO:0000256" key="2">
    <source>
        <dbReference type="SAM" id="Phobius"/>
    </source>
</evidence>
<dbReference type="Pfam" id="PF03372">
    <property type="entry name" value="Exo_endo_phos"/>
    <property type="match status" value="1"/>
</dbReference>
<keyword evidence="2" id="KW-0812">Transmembrane</keyword>